<gene>
    <name evidence="1" type="ORF">FVP01_05755</name>
</gene>
<proteinExistence type="predicted"/>
<sequence>MDVVKNMAHYVFRITLYQMVFGQSSVKKCEFLV</sequence>
<dbReference type="Proteomes" id="UP000321504">
    <property type="component" value="Unassembled WGS sequence"/>
</dbReference>
<name>A0AA46L845_VIBPH</name>
<organism evidence="1 2">
    <name type="scientific">Vibrio parahaemolyticus</name>
    <dbReference type="NCBI Taxonomy" id="670"/>
    <lineage>
        <taxon>Bacteria</taxon>
        <taxon>Pseudomonadati</taxon>
        <taxon>Pseudomonadota</taxon>
        <taxon>Gammaproteobacteria</taxon>
        <taxon>Vibrionales</taxon>
        <taxon>Vibrionaceae</taxon>
        <taxon>Vibrio</taxon>
    </lineage>
</organism>
<dbReference type="EMBL" id="VRMQ01000001">
    <property type="protein sequence ID" value="TXN18488.1"/>
    <property type="molecule type" value="Genomic_DNA"/>
</dbReference>
<reference evidence="1 2" key="1">
    <citation type="submission" date="2019-08" db="EMBL/GenBank/DDBJ databases">
        <title>Emerging of two pre-pandemic pathogenic O4:KUT lineages of Vibrio parahaemolyticus in coastal eastern China.</title>
        <authorList>
            <person name="Yu H."/>
        </authorList>
    </citation>
    <scope>NUCLEOTIDE SEQUENCE [LARGE SCALE GENOMIC DNA]</scope>
    <source>
        <strain evidence="1 2">HZ17-383</strain>
    </source>
</reference>
<evidence type="ECO:0000313" key="1">
    <source>
        <dbReference type="EMBL" id="TXN18488.1"/>
    </source>
</evidence>
<protein>
    <submittedName>
        <fullName evidence="1">Uncharacterized protein</fullName>
    </submittedName>
</protein>
<dbReference type="AlphaFoldDB" id="A0AA46L845"/>
<accession>A0AA46L845</accession>
<comment type="caution">
    <text evidence="1">The sequence shown here is derived from an EMBL/GenBank/DDBJ whole genome shotgun (WGS) entry which is preliminary data.</text>
</comment>
<evidence type="ECO:0000313" key="2">
    <source>
        <dbReference type="Proteomes" id="UP000321504"/>
    </source>
</evidence>